<dbReference type="EMBL" id="SLWY01000011">
    <property type="protein sequence ID" value="TCO80943.1"/>
    <property type="molecule type" value="Genomic_DNA"/>
</dbReference>
<protein>
    <submittedName>
        <fullName evidence="2">Uncharacterized protein DUF3306</fullName>
    </submittedName>
</protein>
<comment type="caution">
    <text evidence="2">The sequence shown here is derived from an EMBL/GenBank/DDBJ whole genome shotgun (WGS) entry which is preliminary data.</text>
</comment>
<name>A0A4R2L3I7_9GAMM</name>
<dbReference type="RefSeq" id="WP_243662639.1">
    <property type="nucleotide sequence ID" value="NZ_SLWY01000011.1"/>
</dbReference>
<keyword evidence="3" id="KW-1185">Reference proteome</keyword>
<sequence length="184" mass="19016">MNPPDHRPSWLLRWAERKARARAGQAAGADVPVAAGEQAAVDAAPQPPVPELPELESLGPDSDFRPFLDRRVDAALRRLALRRLFSQPAFNAGDGLDTYIDDCTAFTPLGEVITADMRHLAEVEARRLAATVSAPTPGGAPSAGAPVPVGADGDGPDLAGTDVASPAADTTAPVADVDVVEGRG</sequence>
<dbReference type="InterPro" id="IPR021735">
    <property type="entry name" value="DUF3306"/>
</dbReference>
<feature type="compositionally biased region" description="Low complexity" evidence="1">
    <location>
        <begin position="133"/>
        <end position="177"/>
    </location>
</feature>
<feature type="region of interest" description="Disordered" evidence="1">
    <location>
        <begin position="38"/>
        <end position="61"/>
    </location>
</feature>
<dbReference type="Proteomes" id="UP000295765">
    <property type="component" value="Unassembled WGS sequence"/>
</dbReference>
<reference evidence="2 3" key="1">
    <citation type="submission" date="2019-03" db="EMBL/GenBank/DDBJ databases">
        <title>Genomic Encyclopedia of Type Strains, Phase IV (KMG-IV): sequencing the most valuable type-strain genomes for metagenomic binning, comparative biology and taxonomic classification.</title>
        <authorList>
            <person name="Goeker M."/>
        </authorList>
    </citation>
    <scope>NUCLEOTIDE SEQUENCE [LARGE SCALE GENOMIC DNA]</scope>
    <source>
        <strain evidence="2 3">DSM 25287</strain>
    </source>
</reference>
<proteinExistence type="predicted"/>
<organism evidence="2 3">
    <name type="scientific">Plasticicumulans lactativorans</name>
    <dbReference type="NCBI Taxonomy" id="1133106"/>
    <lineage>
        <taxon>Bacteria</taxon>
        <taxon>Pseudomonadati</taxon>
        <taxon>Pseudomonadota</taxon>
        <taxon>Gammaproteobacteria</taxon>
        <taxon>Candidatus Competibacteraceae</taxon>
        <taxon>Plasticicumulans</taxon>
    </lineage>
</organism>
<evidence type="ECO:0000313" key="2">
    <source>
        <dbReference type="EMBL" id="TCO80943.1"/>
    </source>
</evidence>
<dbReference type="AlphaFoldDB" id="A0A4R2L3I7"/>
<gene>
    <name evidence="2" type="ORF">EV699_111144</name>
</gene>
<evidence type="ECO:0000256" key="1">
    <source>
        <dbReference type="SAM" id="MobiDB-lite"/>
    </source>
</evidence>
<accession>A0A4R2L3I7</accession>
<evidence type="ECO:0000313" key="3">
    <source>
        <dbReference type="Proteomes" id="UP000295765"/>
    </source>
</evidence>
<feature type="region of interest" description="Disordered" evidence="1">
    <location>
        <begin position="132"/>
        <end position="184"/>
    </location>
</feature>
<dbReference type="Pfam" id="PF11748">
    <property type="entry name" value="DUF3306"/>
    <property type="match status" value="1"/>
</dbReference>